<dbReference type="AlphaFoldDB" id="A0A223DQL8"/>
<name>A0A223DQL8_KLEPN</name>
<protein>
    <submittedName>
        <fullName evidence="1">Uncharacterized protein</fullName>
    </submittedName>
</protein>
<reference evidence="1" key="1">
    <citation type="submission" date="2019-05" db="EMBL/GenBank/DDBJ databases">
        <title>Complete sequence of plasmid p447-IMP harbouring the metallo-beta-lactamase gene blaIMP-8.</title>
        <authorList>
            <person name="Zhan Z."/>
            <person name="Feng J."/>
            <person name="Jiang X."/>
            <person name="Liang Q."/>
            <person name="Liang L."/>
            <person name="Yuan M."/>
            <person name="Fang H."/>
            <person name="Li P."/>
            <person name="Zhou D."/>
        </authorList>
    </citation>
    <scope>NUCLEOTIDE SEQUENCE</scope>
    <source>
        <strain evidence="1">447</strain>
        <plasmid evidence="1">p447-IMP</plasmid>
    </source>
</reference>
<keyword evidence="1" id="KW-0614">Plasmid</keyword>
<dbReference type="RefSeq" id="WP_069325262.1">
    <property type="nucleotide sequence ID" value="NZ_KY978631.1"/>
</dbReference>
<sequence length="146" mass="16470">MPDSTDGYTWLIRGVRGRAINEWLYQSGLSPSLAAEKLTEQAINEGLVQRRSPPKGTTLQDWINKNSAPMWACLSAFKLCLNSGWRPTDASGWAMYGYFFIRVNGDCSRLTDYSNRIEDDLDKLCALGWICAALEENKKKTRIISV</sequence>
<evidence type="ECO:0000313" key="1">
    <source>
        <dbReference type="EMBL" id="ASS84978.1"/>
    </source>
</evidence>
<proteinExistence type="predicted"/>
<geneLocation type="plasmid" evidence="1">
    <name>p447-IMP</name>
</geneLocation>
<dbReference type="EMBL" id="KY978631">
    <property type="protein sequence ID" value="ASS84978.1"/>
    <property type="molecule type" value="Genomic_DNA"/>
</dbReference>
<accession>A0A223DQL8</accession>
<organism evidence="1">
    <name type="scientific">Klebsiella pneumoniae</name>
    <dbReference type="NCBI Taxonomy" id="573"/>
    <lineage>
        <taxon>Bacteria</taxon>
        <taxon>Pseudomonadati</taxon>
        <taxon>Pseudomonadota</taxon>
        <taxon>Gammaproteobacteria</taxon>
        <taxon>Enterobacterales</taxon>
        <taxon>Enterobacteriaceae</taxon>
        <taxon>Klebsiella/Raoultella group</taxon>
        <taxon>Klebsiella</taxon>
        <taxon>Klebsiella pneumoniae complex</taxon>
    </lineage>
</organism>